<reference evidence="2" key="1">
    <citation type="submission" date="2021-01" db="EMBL/GenBank/DDBJ databases">
        <authorList>
            <person name="Corre E."/>
            <person name="Pelletier E."/>
            <person name="Niang G."/>
            <person name="Scheremetjew M."/>
            <person name="Finn R."/>
            <person name="Kale V."/>
            <person name="Holt S."/>
            <person name="Cochrane G."/>
            <person name="Meng A."/>
            <person name="Brown T."/>
            <person name="Cohen L."/>
        </authorList>
    </citation>
    <scope>NUCLEOTIDE SEQUENCE</scope>
    <source>
        <strain evidence="2">Pop2</strain>
    </source>
</reference>
<accession>A0A7S1Z779</accession>
<protein>
    <recommendedName>
        <fullName evidence="3">N-acetyltransferase domain-containing protein</fullName>
    </recommendedName>
</protein>
<dbReference type="AlphaFoldDB" id="A0A7S1Z779"/>
<name>A0A7S1Z779_9STRA</name>
<evidence type="ECO:0000313" key="2">
    <source>
        <dbReference type="EMBL" id="CAD9330462.1"/>
    </source>
</evidence>
<feature type="compositionally biased region" description="Basic and acidic residues" evidence="1">
    <location>
        <begin position="119"/>
        <end position="135"/>
    </location>
</feature>
<evidence type="ECO:0008006" key="3">
    <source>
        <dbReference type="Google" id="ProtNLM"/>
    </source>
</evidence>
<feature type="region of interest" description="Disordered" evidence="1">
    <location>
        <begin position="191"/>
        <end position="212"/>
    </location>
</feature>
<dbReference type="InterPro" id="IPR016181">
    <property type="entry name" value="Acyl_CoA_acyltransferase"/>
</dbReference>
<feature type="region of interest" description="Disordered" evidence="1">
    <location>
        <begin position="73"/>
        <end position="161"/>
    </location>
</feature>
<gene>
    <name evidence="2" type="ORF">DBRI1063_LOCUS11305</name>
</gene>
<dbReference type="SUPFAM" id="SSF55729">
    <property type="entry name" value="Acyl-CoA N-acyltransferases (Nat)"/>
    <property type="match status" value="1"/>
</dbReference>
<feature type="region of interest" description="Disordered" evidence="1">
    <location>
        <begin position="906"/>
        <end position="932"/>
    </location>
</feature>
<sequence>MAAGMEENVAPKSRPQNGLEDVPVIADSRLMSFLPEKKKKAKKTRKTTNANNITVAVNYSRPQLELFVSHYQPSLSCSKKKKNSSKSEDDIFSSPVNSTTPTPPYENKPLHFSPPLNNHDVDTTPHDENRTDEKTPTSQKSERRRTKRQPKPRQISVEKSCRRYDMNAVPNARRNIEFLRQFRNQKLSCSGSKFENGTQRAAQQEQDATRGSSPCSVCIAATENKAMASPTAPPFLGNESIIWIPSSRSEWDDCVDEMTAVCFAAAIRRHASTDANDDKPPPVLPPLSRAYIRDRIDIDDPLRGYQIRHKTGGWLQGFVLMTTFTTWTHYFKWDSLHPSSGILRAENGNACGEGQEQETHSSSSVLDDDGTLSAQLERQERSGDPLSGGVVWPNLAEISLVGALGCGEYLLQMALDDIAKRGCHDFVVLQATELSRPFYERFGFVRVGAVTKYGSKELFSAEQRSNYRHEGSNDQQHKPEGLSVDELKVVGYRHWTYANETTQRLNKHHGGPSYMMARRVTQENAMVPTKSILDDLSPCISINKPVVKALGTSSSTPSRKSKKKSAVTNNVDTGEASFSQFEDDEFKQSIDNTVVGGKKLKSPSSSCSIRKQPLVDNSSSVGVECVVPSSDQTKKQKSEIAVSPLSSSTLTEKTKYKSQQLHQDTTPLLLKEEHFTRKSGNTEQRRLTQKGSIIVRISIKPDHEGKTMFKVKDIRYGNSPAKGRDMHSFCHYSLTSTPSASNQTKSKEVFDISCPTPSNPSSGGEHKQQKEWNGIEELLSTSNHAKTEENYKYDDITPTGRPPPISQDINELVKSPNNVEEHPENMSDFIYKQRHSVWLAVPHEDSSKTKPKRKPPRERGEVILTGQSLSKKRRFQSVFSAEETEKDGKRKLPQCREAEVNILRDASETSKQEIMSPVQRPKVSPRKYSDRGLLRKQRSINQYRDPKKTYYFNRIVSPKADANTNIVVTNDQECTSSSQSSSGPFYFVLNYNEKEEVMQIIPLQPRGTFFGKRKGRIRWKATVAQKPPSLPEADSSVLQKQWYNSMGVVTVPCAEWKIVSAYAVIKTSDVAEESWDIFD</sequence>
<proteinExistence type="predicted"/>
<evidence type="ECO:0000256" key="1">
    <source>
        <dbReference type="SAM" id="MobiDB-lite"/>
    </source>
</evidence>
<dbReference type="EMBL" id="HBGN01017664">
    <property type="protein sequence ID" value="CAD9330462.1"/>
    <property type="molecule type" value="Transcribed_RNA"/>
</dbReference>
<organism evidence="2">
    <name type="scientific">Ditylum brightwellii</name>
    <dbReference type="NCBI Taxonomy" id="49249"/>
    <lineage>
        <taxon>Eukaryota</taxon>
        <taxon>Sar</taxon>
        <taxon>Stramenopiles</taxon>
        <taxon>Ochrophyta</taxon>
        <taxon>Bacillariophyta</taxon>
        <taxon>Mediophyceae</taxon>
        <taxon>Lithodesmiophycidae</taxon>
        <taxon>Lithodesmiales</taxon>
        <taxon>Lithodesmiaceae</taxon>
        <taxon>Ditylum</taxon>
    </lineage>
</organism>
<dbReference type="Gene3D" id="3.40.630.30">
    <property type="match status" value="1"/>
</dbReference>
<feature type="region of interest" description="Disordered" evidence="1">
    <location>
        <begin position="347"/>
        <end position="368"/>
    </location>
</feature>
<feature type="region of interest" description="Disordered" evidence="1">
    <location>
        <begin position="1"/>
        <end position="23"/>
    </location>
</feature>
<feature type="compositionally biased region" description="Basic residues" evidence="1">
    <location>
        <begin position="142"/>
        <end position="151"/>
    </location>
</feature>